<feature type="compositionally biased region" description="Low complexity" evidence="1">
    <location>
        <begin position="91"/>
        <end position="103"/>
    </location>
</feature>
<evidence type="ECO:0000313" key="4">
    <source>
        <dbReference type="EMBL" id="COW40390.1"/>
    </source>
</evidence>
<dbReference type="EMBL" id="CGCX01000712">
    <property type="protein sequence ID" value="CFR82192.1"/>
    <property type="molecule type" value="Genomic_DNA"/>
</dbReference>
<evidence type="ECO:0000313" key="2">
    <source>
        <dbReference type="EMBL" id="CFE41218.1"/>
    </source>
</evidence>
<dbReference type="Proteomes" id="UP000046680">
    <property type="component" value="Unassembled WGS sequence"/>
</dbReference>
<evidence type="ECO:0000313" key="9">
    <source>
        <dbReference type="Proteomes" id="UP000048289"/>
    </source>
</evidence>
<reference evidence="6 7" key="2">
    <citation type="submission" date="2015-03" db="EMBL/GenBank/DDBJ databases">
        <authorList>
            <consortium name="Pathogen Informatics"/>
        </authorList>
    </citation>
    <scope>NUCLEOTIDE SEQUENCE [LARGE SCALE GENOMIC DNA]</scope>
    <source>
        <strain evidence="3 8">C09601061</strain>
        <strain evidence="2 9">G09901357</strain>
        <strain evidence="6">K00500041</strain>
        <strain evidence="5 7">M09401471</strain>
    </source>
</reference>
<sequence>MPLVDLRLQLVAGVQQSLVLRGQVGDDLVDARPEAVRVDIGARQGFIVHEVVEHPSDAQVAHRHAICHCFLPYWQLLSLPADKTTTTSGDPQPQVTSSSVSTSAPGMLAGWQRDAVAAAIIRVGRSAYYNPVGSVLAGQHPAGSGSGHVGAAHCGGVIPNQARRLIPG</sequence>
<name>A0A0U0SD69_MYCTX</name>
<gene>
    <name evidence="3" type="ORF">ERS007657_02025</name>
    <name evidence="2" type="ORF">ERS007681_02807</name>
    <name evidence="4" type="ORF">ERS007703_03583</name>
    <name evidence="5" type="ORF">ERS007720_02727</name>
</gene>
<feature type="region of interest" description="Disordered" evidence="1">
    <location>
        <begin position="84"/>
        <end position="103"/>
    </location>
</feature>
<organism evidence="4 6">
    <name type="scientific">Mycobacterium tuberculosis</name>
    <dbReference type="NCBI Taxonomy" id="1773"/>
    <lineage>
        <taxon>Bacteria</taxon>
        <taxon>Bacillati</taxon>
        <taxon>Actinomycetota</taxon>
        <taxon>Actinomycetes</taxon>
        <taxon>Mycobacteriales</taxon>
        <taxon>Mycobacteriaceae</taxon>
        <taxon>Mycobacterium</taxon>
        <taxon>Mycobacterium tuberculosis complex</taxon>
    </lineage>
</organism>
<reference evidence="4" key="1">
    <citation type="submission" date="2015-03" db="EMBL/GenBank/DDBJ databases">
        <authorList>
            <person name="Murphy D."/>
        </authorList>
    </citation>
    <scope>NUCLEOTIDE SEQUENCE [LARGE SCALE GENOMIC DNA]</scope>
    <source>
        <strain evidence="4">K00500041</strain>
    </source>
</reference>
<evidence type="ECO:0000256" key="1">
    <source>
        <dbReference type="SAM" id="MobiDB-lite"/>
    </source>
</evidence>
<dbReference type="Proteomes" id="UP000048289">
    <property type="component" value="Unassembled WGS sequence"/>
</dbReference>
<dbReference type="AlphaFoldDB" id="A0A0U0SD69"/>
<dbReference type="Proteomes" id="UP000038802">
    <property type="component" value="Unassembled WGS sequence"/>
</dbReference>
<evidence type="ECO:0000313" key="7">
    <source>
        <dbReference type="Proteomes" id="UP000044938"/>
    </source>
</evidence>
<dbReference type="EMBL" id="CSAJ01000373">
    <property type="protein sequence ID" value="COW48809.1"/>
    <property type="molecule type" value="Genomic_DNA"/>
</dbReference>
<evidence type="ECO:0000313" key="3">
    <source>
        <dbReference type="EMBL" id="CFR82192.1"/>
    </source>
</evidence>
<protein>
    <submittedName>
        <fullName evidence="4">Uncharacterized protein</fullName>
    </submittedName>
</protein>
<evidence type="ECO:0000313" key="5">
    <source>
        <dbReference type="EMBL" id="COW48809.1"/>
    </source>
</evidence>
<proteinExistence type="predicted"/>
<dbReference type="EMBL" id="CFOE01000408">
    <property type="protein sequence ID" value="CFE41218.1"/>
    <property type="molecule type" value="Genomic_DNA"/>
</dbReference>
<dbReference type="EMBL" id="CSAE01000505">
    <property type="protein sequence ID" value="COW40390.1"/>
    <property type="molecule type" value="Genomic_DNA"/>
</dbReference>
<evidence type="ECO:0000313" key="6">
    <source>
        <dbReference type="Proteomes" id="UP000038802"/>
    </source>
</evidence>
<accession>A0A0U0SD69</accession>
<dbReference type="Proteomes" id="UP000044938">
    <property type="component" value="Unassembled WGS sequence"/>
</dbReference>
<evidence type="ECO:0000313" key="8">
    <source>
        <dbReference type="Proteomes" id="UP000046680"/>
    </source>
</evidence>